<protein>
    <submittedName>
        <fullName evidence="2">Uncharacterized protein</fullName>
    </submittedName>
</protein>
<gene>
    <name evidence="2" type="ORF">AAFF_G00057440</name>
</gene>
<sequence length="112" mass="12484">MDLQEAYDKLIETHPVTVDGNVPDKAARRKVSPEHQQSLYNRWLKHTSADGCQKRSGSAHGSTNRAPDCQRMEAPVLPCYALALRHLAFNVSLFGKPLLGKCLSFHGQDKDI</sequence>
<organism evidence="2 3">
    <name type="scientific">Aldrovandia affinis</name>
    <dbReference type="NCBI Taxonomy" id="143900"/>
    <lineage>
        <taxon>Eukaryota</taxon>
        <taxon>Metazoa</taxon>
        <taxon>Chordata</taxon>
        <taxon>Craniata</taxon>
        <taxon>Vertebrata</taxon>
        <taxon>Euteleostomi</taxon>
        <taxon>Actinopterygii</taxon>
        <taxon>Neopterygii</taxon>
        <taxon>Teleostei</taxon>
        <taxon>Notacanthiformes</taxon>
        <taxon>Halosauridae</taxon>
        <taxon>Aldrovandia</taxon>
    </lineage>
</organism>
<name>A0AAD7R1N7_9TELE</name>
<comment type="caution">
    <text evidence="2">The sequence shown here is derived from an EMBL/GenBank/DDBJ whole genome shotgun (WGS) entry which is preliminary data.</text>
</comment>
<evidence type="ECO:0000256" key="1">
    <source>
        <dbReference type="SAM" id="MobiDB-lite"/>
    </source>
</evidence>
<dbReference type="Proteomes" id="UP001221898">
    <property type="component" value="Unassembled WGS sequence"/>
</dbReference>
<keyword evidence="3" id="KW-1185">Reference proteome</keyword>
<feature type="region of interest" description="Disordered" evidence="1">
    <location>
        <begin position="49"/>
        <end position="68"/>
    </location>
</feature>
<dbReference type="AlphaFoldDB" id="A0AAD7R1N7"/>
<feature type="compositionally biased region" description="Polar residues" evidence="1">
    <location>
        <begin position="55"/>
        <end position="65"/>
    </location>
</feature>
<dbReference type="EMBL" id="JAINUG010001335">
    <property type="protein sequence ID" value="KAJ8357884.1"/>
    <property type="molecule type" value="Genomic_DNA"/>
</dbReference>
<accession>A0AAD7R1N7</accession>
<reference evidence="2" key="1">
    <citation type="journal article" date="2023" name="Science">
        <title>Genome structures resolve the early diversification of teleost fishes.</title>
        <authorList>
            <person name="Parey E."/>
            <person name="Louis A."/>
            <person name="Montfort J."/>
            <person name="Bouchez O."/>
            <person name="Roques C."/>
            <person name="Iampietro C."/>
            <person name="Lluch J."/>
            <person name="Castinel A."/>
            <person name="Donnadieu C."/>
            <person name="Desvignes T."/>
            <person name="Floi Bucao C."/>
            <person name="Jouanno E."/>
            <person name="Wen M."/>
            <person name="Mejri S."/>
            <person name="Dirks R."/>
            <person name="Jansen H."/>
            <person name="Henkel C."/>
            <person name="Chen W.J."/>
            <person name="Zahm M."/>
            <person name="Cabau C."/>
            <person name="Klopp C."/>
            <person name="Thompson A.W."/>
            <person name="Robinson-Rechavi M."/>
            <person name="Braasch I."/>
            <person name="Lecointre G."/>
            <person name="Bobe J."/>
            <person name="Postlethwait J.H."/>
            <person name="Berthelot C."/>
            <person name="Roest Crollius H."/>
            <person name="Guiguen Y."/>
        </authorList>
    </citation>
    <scope>NUCLEOTIDE SEQUENCE</scope>
    <source>
        <strain evidence="2">NC1722</strain>
    </source>
</reference>
<evidence type="ECO:0000313" key="2">
    <source>
        <dbReference type="EMBL" id="KAJ8357884.1"/>
    </source>
</evidence>
<evidence type="ECO:0000313" key="3">
    <source>
        <dbReference type="Proteomes" id="UP001221898"/>
    </source>
</evidence>
<proteinExistence type="predicted"/>